<accession>A0ABM9A8S2</accession>
<name>A0ABM9A8S2_9VIBR</name>
<sequence length="130" mass="14748">MRLIQIRYSRLDRLNQQRIDRALALMSLPSQRVFNLIPALFHYHLPSIPGHFDDYVPSGVFSFQPSEEQLNLLVELGLEVSIDTELASTSSDILALYTMGSTSSIGQSTSSDLDVWFAFLQTWTVRIEIV</sequence>
<dbReference type="PANTHER" id="PTHR38760">
    <property type="entry name" value="ADENYLATE CYCLASE"/>
    <property type="match status" value="1"/>
</dbReference>
<dbReference type="EMBL" id="CAKLDM010000002">
    <property type="protein sequence ID" value="CAH0542120.1"/>
    <property type="molecule type" value="Genomic_DNA"/>
</dbReference>
<organism evidence="2 3">
    <name type="scientific">Vibrio marisflavi CECT 7928</name>
    <dbReference type="NCBI Taxonomy" id="634439"/>
    <lineage>
        <taxon>Bacteria</taxon>
        <taxon>Pseudomonadati</taxon>
        <taxon>Pseudomonadota</taxon>
        <taxon>Gammaproteobacteria</taxon>
        <taxon>Vibrionales</taxon>
        <taxon>Vibrionaceae</taxon>
        <taxon>Vibrio</taxon>
    </lineage>
</organism>
<gene>
    <name evidence="2" type="primary">cyaA_1</name>
    <name evidence="2" type="ORF">VMF7928_04111</name>
</gene>
<comment type="caution">
    <text evidence="2">The sequence shown here is derived from an EMBL/GenBank/DDBJ whole genome shotgun (WGS) entry which is preliminary data.</text>
</comment>
<evidence type="ECO:0000259" key="1">
    <source>
        <dbReference type="Pfam" id="PF12633"/>
    </source>
</evidence>
<dbReference type="GO" id="GO:0004016">
    <property type="term" value="F:adenylate cyclase activity"/>
    <property type="evidence" value="ECO:0007669"/>
    <property type="project" value="UniProtKB-EC"/>
</dbReference>
<evidence type="ECO:0000313" key="3">
    <source>
        <dbReference type="Proteomes" id="UP000838748"/>
    </source>
</evidence>
<dbReference type="InterPro" id="IPR000274">
    <property type="entry name" value="Adenylate_cyclase_1"/>
</dbReference>
<protein>
    <submittedName>
        <fullName evidence="2">Adenylate cyclase</fullName>
        <ecNumber evidence="2">4.6.1.1</ecNumber>
    </submittedName>
</protein>
<dbReference type="Pfam" id="PF12633">
    <property type="entry name" value="Adenyl_cycl_N"/>
    <property type="match status" value="1"/>
</dbReference>
<dbReference type="Proteomes" id="UP000838748">
    <property type="component" value="Unassembled WGS sequence"/>
</dbReference>
<feature type="domain" description="Adenylate cyclase class-I N-terminal" evidence="1">
    <location>
        <begin position="9"/>
        <end position="118"/>
    </location>
</feature>
<dbReference type="InterPro" id="IPR024685">
    <property type="entry name" value="Adenylate_cyclase_1_N"/>
</dbReference>
<keyword evidence="2" id="KW-0456">Lyase</keyword>
<keyword evidence="3" id="KW-1185">Reference proteome</keyword>
<proteinExistence type="predicted"/>
<evidence type="ECO:0000313" key="2">
    <source>
        <dbReference type="EMBL" id="CAH0542120.1"/>
    </source>
</evidence>
<dbReference type="EC" id="4.6.1.1" evidence="2"/>
<reference evidence="2" key="1">
    <citation type="submission" date="2021-11" db="EMBL/GenBank/DDBJ databases">
        <authorList>
            <person name="Rodrigo-Torres L."/>
            <person name="Arahal R. D."/>
            <person name="Lucena T."/>
        </authorList>
    </citation>
    <scope>NUCLEOTIDE SEQUENCE</scope>
    <source>
        <strain evidence="2">CECT 7928</strain>
    </source>
</reference>
<dbReference type="PANTHER" id="PTHR38760:SF1">
    <property type="entry name" value="ADENYLATE CYCLASE"/>
    <property type="match status" value="1"/>
</dbReference>